<proteinExistence type="predicted"/>
<dbReference type="HOGENOM" id="CLU_3012014_0_0_10"/>
<gene>
    <name evidence="2" type="ORF">HMPREF0766_10263</name>
</gene>
<keyword evidence="1" id="KW-0472">Membrane</keyword>
<keyword evidence="1" id="KW-0812">Transmembrane</keyword>
<name>D7VGZ4_SPHSI</name>
<feature type="transmembrane region" description="Helical" evidence="1">
    <location>
        <begin position="6"/>
        <end position="24"/>
    </location>
</feature>
<protein>
    <submittedName>
        <fullName evidence="2">Uncharacterized protein</fullName>
    </submittedName>
</protein>
<evidence type="ECO:0000313" key="2">
    <source>
        <dbReference type="EMBL" id="EFK59346.1"/>
    </source>
</evidence>
<sequence>MIHGRTTVFIALFNGFNVIFVFLMTNIPQYIWIFTAGNIQIFGKTKALKKRIAVSS</sequence>
<evidence type="ECO:0000256" key="1">
    <source>
        <dbReference type="SAM" id="Phobius"/>
    </source>
</evidence>
<reference evidence="2" key="1">
    <citation type="submission" date="2010-07" db="EMBL/GenBank/DDBJ databases">
        <authorList>
            <person name="Muzny D."/>
            <person name="Qin X."/>
            <person name="Buhay C."/>
            <person name="Dugan-Rocha S."/>
            <person name="Ding Y."/>
            <person name="Chen G."/>
            <person name="Hawes A."/>
            <person name="Holder M."/>
            <person name="Jhangiani S."/>
            <person name="Johnson A."/>
            <person name="Khan Z."/>
            <person name="Li Z."/>
            <person name="Liu W."/>
            <person name="Liu X."/>
            <person name="Perez L."/>
            <person name="Shen H."/>
            <person name="Wang Q."/>
            <person name="Watt J."/>
            <person name="Xi L."/>
            <person name="Xin Y."/>
            <person name="Zhou J."/>
            <person name="Deng J."/>
            <person name="Jiang H."/>
            <person name="Liu Y."/>
            <person name="Qu J."/>
            <person name="Song X.-Z."/>
            <person name="Zhang L."/>
            <person name="Villasana D."/>
            <person name="Johnson A."/>
            <person name="Liu J."/>
            <person name="Liyanage D."/>
            <person name="Lorensuhewa L."/>
            <person name="Robinson T."/>
            <person name="Song A."/>
            <person name="Song B.-B."/>
            <person name="Dinh H."/>
            <person name="Thornton R."/>
            <person name="Coyle M."/>
            <person name="Francisco L."/>
            <person name="Jackson L."/>
            <person name="Javaid M."/>
            <person name="Korchina V."/>
            <person name="Kovar C."/>
            <person name="Mata R."/>
            <person name="Mathew T."/>
            <person name="Ngo R."/>
            <person name="Nguyen L."/>
            <person name="Nguyen N."/>
            <person name="Okwuonu G."/>
            <person name="Ongeri F."/>
            <person name="Pham C."/>
            <person name="Simmons D."/>
            <person name="Wilczek-Boney K."/>
            <person name="Hale W."/>
            <person name="Jakkamsetti A."/>
            <person name="Pham P."/>
            <person name="Ruth R."/>
            <person name="San Lucas F."/>
            <person name="Warren J."/>
            <person name="Zhang J."/>
            <person name="Zhao Z."/>
            <person name="Zhou C."/>
            <person name="Zhu D."/>
            <person name="Lee S."/>
            <person name="Bess C."/>
            <person name="Blankenburg K."/>
            <person name="Forbes L."/>
            <person name="Fu Q."/>
            <person name="Gubbala S."/>
            <person name="Hirani K."/>
            <person name="Jayaseelan J.C."/>
            <person name="Lara F."/>
            <person name="Munidasa M."/>
            <person name="Palculict T."/>
            <person name="Patil S."/>
            <person name="Pu L.-L."/>
            <person name="Saada N."/>
            <person name="Tang L."/>
            <person name="Weissenberger G."/>
            <person name="Zhu Y."/>
            <person name="Hemphill L."/>
            <person name="Shang Y."/>
            <person name="Youmans B."/>
            <person name="Ayvaz T."/>
            <person name="Ross M."/>
            <person name="Santibanez J."/>
            <person name="Aqrawi P."/>
            <person name="Gross S."/>
            <person name="Joshi V."/>
            <person name="Fowler G."/>
            <person name="Nazareth L."/>
            <person name="Reid J."/>
            <person name="Worley K."/>
            <person name="Petrosino J."/>
            <person name="Highlander S."/>
            <person name="Gibbs R."/>
        </authorList>
    </citation>
    <scope>NUCLEOTIDE SEQUENCE [LARGE SCALE GENOMIC DNA]</scope>
    <source>
        <strain evidence="2">ATCC 33861</strain>
    </source>
</reference>
<dbReference type="Proteomes" id="UP000006258">
    <property type="component" value="Unassembled WGS sequence"/>
</dbReference>
<keyword evidence="1" id="KW-1133">Transmembrane helix</keyword>
<comment type="caution">
    <text evidence="2">The sequence shown here is derived from an EMBL/GenBank/DDBJ whole genome shotgun (WGS) entry which is preliminary data.</text>
</comment>
<dbReference type="EMBL" id="ACHA02000002">
    <property type="protein sequence ID" value="EFK59346.1"/>
    <property type="molecule type" value="Genomic_DNA"/>
</dbReference>
<keyword evidence="3" id="KW-1185">Reference proteome</keyword>
<accession>D7VGZ4</accession>
<dbReference type="STRING" id="525373.HMPREF0766_10263"/>
<evidence type="ECO:0000313" key="3">
    <source>
        <dbReference type="Proteomes" id="UP000006258"/>
    </source>
</evidence>
<dbReference type="AlphaFoldDB" id="D7VGZ4"/>
<organism evidence="2 3">
    <name type="scientific">Sphingobacterium spiritivorum ATCC 33861</name>
    <dbReference type="NCBI Taxonomy" id="525373"/>
    <lineage>
        <taxon>Bacteria</taxon>
        <taxon>Pseudomonadati</taxon>
        <taxon>Bacteroidota</taxon>
        <taxon>Sphingobacteriia</taxon>
        <taxon>Sphingobacteriales</taxon>
        <taxon>Sphingobacteriaceae</taxon>
        <taxon>Sphingobacterium</taxon>
    </lineage>
</organism>